<protein>
    <submittedName>
        <fullName evidence="5">GntR family transcriptional regulator</fullName>
    </submittedName>
</protein>
<evidence type="ECO:0000313" key="6">
    <source>
        <dbReference type="Proteomes" id="UP000238650"/>
    </source>
</evidence>
<dbReference type="Proteomes" id="UP000238650">
    <property type="component" value="Unassembled WGS sequence"/>
</dbReference>
<dbReference type="InterPro" id="IPR000524">
    <property type="entry name" value="Tscrpt_reg_HTH_GntR"/>
</dbReference>
<evidence type="ECO:0000313" key="5">
    <source>
        <dbReference type="EMBL" id="PRI10171.1"/>
    </source>
</evidence>
<keyword evidence="1" id="KW-0805">Transcription regulation</keyword>
<dbReference type="CDD" id="cd07377">
    <property type="entry name" value="WHTH_GntR"/>
    <property type="match status" value="1"/>
</dbReference>
<name>A0A2S9QKQ1_9MICO</name>
<dbReference type="GO" id="GO:0003700">
    <property type="term" value="F:DNA-binding transcription factor activity"/>
    <property type="evidence" value="ECO:0007669"/>
    <property type="project" value="InterPro"/>
</dbReference>
<dbReference type="PANTHER" id="PTHR43537">
    <property type="entry name" value="TRANSCRIPTIONAL REGULATOR, GNTR FAMILY"/>
    <property type="match status" value="1"/>
</dbReference>
<evidence type="ECO:0000256" key="3">
    <source>
        <dbReference type="ARBA" id="ARBA00023163"/>
    </source>
</evidence>
<reference evidence="5 6" key="1">
    <citation type="journal article" date="2017" name="New Microbes New Infect">
        <title>Genome sequence of 'Leucobacter massiliensis' sp. nov. isolated from human pharynx after travel to the 2014 Hajj.</title>
        <authorList>
            <person name="Leangapichart T."/>
            <person name="Gautret P."/>
            <person name="Nguyen T.T."/>
            <person name="Armstrong N."/>
            <person name="Rolain J.M."/>
        </authorList>
    </citation>
    <scope>NUCLEOTIDE SEQUENCE [LARGE SCALE GENOMIC DNA]</scope>
    <source>
        <strain evidence="5 6">122RC15</strain>
    </source>
</reference>
<dbReference type="SUPFAM" id="SSF48008">
    <property type="entry name" value="GntR ligand-binding domain-like"/>
    <property type="match status" value="1"/>
</dbReference>
<feature type="domain" description="HTH gntR-type" evidence="4">
    <location>
        <begin position="29"/>
        <end position="99"/>
    </location>
</feature>
<organism evidence="5 6">
    <name type="scientific">Leucobacter massiliensis</name>
    <dbReference type="NCBI Taxonomy" id="1686285"/>
    <lineage>
        <taxon>Bacteria</taxon>
        <taxon>Bacillati</taxon>
        <taxon>Actinomycetota</taxon>
        <taxon>Actinomycetes</taxon>
        <taxon>Micrococcales</taxon>
        <taxon>Microbacteriaceae</taxon>
        <taxon>Leucobacter</taxon>
    </lineage>
</organism>
<proteinExistence type="predicted"/>
<dbReference type="Pfam" id="PF07729">
    <property type="entry name" value="FCD"/>
    <property type="match status" value="1"/>
</dbReference>
<gene>
    <name evidence="5" type="ORF">B4915_13230</name>
</gene>
<dbReference type="Gene3D" id="1.10.10.10">
    <property type="entry name" value="Winged helix-like DNA-binding domain superfamily/Winged helix DNA-binding domain"/>
    <property type="match status" value="1"/>
</dbReference>
<keyword evidence="3" id="KW-0804">Transcription</keyword>
<dbReference type="PRINTS" id="PR00035">
    <property type="entry name" value="HTHGNTR"/>
</dbReference>
<dbReference type="AlphaFoldDB" id="A0A2S9QKQ1"/>
<accession>A0A2S9QKQ1</accession>
<sequence>MGRSADRQEDPVHVPSEGVELLIGAVRPSNAYEETIRRLLQSIRLGFIPPGERLPAERDLAAMLKVSRDTVREAIATLAEAGYVVSRRGRYGGTFVVAELPSGSALGAERTDFGEDEVEDTAVLRRVLEVGAAREAAARELSSEERTALALALEECSAAEESDHRRLDSRLHLLIAELSGSPSLVPLVANLRMRVNALLDAIPVLAPNLTHSHQQHEAIVAAILAGRAESAAEAMLEHIEGSTALLRGFLSSR</sequence>
<dbReference type="SMART" id="SM00895">
    <property type="entry name" value="FCD"/>
    <property type="match status" value="1"/>
</dbReference>
<dbReference type="GO" id="GO:0003677">
    <property type="term" value="F:DNA binding"/>
    <property type="evidence" value="ECO:0007669"/>
    <property type="project" value="UniProtKB-KW"/>
</dbReference>
<keyword evidence="6" id="KW-1185">Reference proteome</keyword>
<dbReference type="SUPFAM" id="SSF46785">
    <property type="entry name" value="Winged helix' DNA-binding domain"/>
    <property type="match status" value="1"/>
</dbReference>
<comment type="caution">
    <text evidence="5">The sequence shown here is derived from an EMBL/GenBank/DDBJ whole genome shotgun (WGS) entry which is preliminary data.</text>
</comment>
<dbReference type="PROSITE" id="PS50949">
    <property type="entry name" value="HTH_GNTR"/>
    <property type="match status" value="1"/>
</dbReference>
<dbReference type="InterPro" id="IPR036390">
    <property type="entry name" value="WH_DNA-bd_sf"/>
</dbReference>
<evidence type="ECO:0000256" key="1">
    <source>
        <dbReference type="ARBA" id="ARBA00023015"/>
    </source>
</evidence>
<dbReference type="InterPro" id="IPR008920">
    <property type="entry name" value="TF_FadR/GntR_C"/>
</dbReference>
<keyword evidence="2" id="KW-0238">DNA-binding</keyword>
<evidence type="ECO:0000259" key="4">
    <source>
        <dbReference type="PROSITE" id="PS50949"/>
    </source>
</evidence>
<dbReference type="InterPro" id="IPR036388">
    <property type="entry name" value="WH-like_DNA-bd_sf"/>
</dbReference>
<dbReference type="Gene3D" id="1.20.120.530">
    <property type="entry name" value="GntR ligand-binding domain-like"/>
    <property type="match status" value="1"/>
</dbReference>
<dbReference type="Pfam" id="PF00392">
    <property type="entry name" value="GntR"/>
    <property type="match status" value="1"/>
</dbReference>
<evidence type="ECO:0000256" key="2">
    <source>
        <dbReference type="ARBA" id="ARBA00023125"/>
    </source>
</evidence>
<dbReference type="EMBL" id="MWZD01000023">
    <property type="protein sequence ID" value="PRI10171.1"/>
    <property type="molecule type" value="Genomic_DNA"/>
</dbReference>
<dbReference type="PANTHER" id="PTHR43537:SF24">
    <property type="entry name" value="GLUCONATE OPERON TRANSCRIPTIONAL REPRESSOR"/>
    <property type="match status" value="1"/>
</dbReference>
<dbReference type="InterPro" id="IPR011711">
    <property type="entry name" value="GntR_C"/>
</dbReference>
<dbReference type="SMART" id="SM00345">
    <property type="entry name" value="HTH_GNTR"/>
    <property type="match status" value="1"/>
</dbReference>